<evidence type="ECO:0000313" key="7">
    <source>
        <dbReference type="EMBL" id="CAG8643896.1"/>
    </source>
</evidence>
<dbReference type="InterPro" id="IPR043936">
    <property type="entry name" value="HOOK_N"/>
</dbReference>
<feature type="coiled-coil region" evidence="4">
    <location>
        <begin position="372"/>
        <end position="413"/>
    </location>
</feature>
<organism evidence="7 8">
    <name type="scientific">Acaulospora morrowiae</name>
    <dbReference type="NCBI Taxonomy" id="94023"/>
    <lineage>
        <taxon>Eukaryota</taxon>
        <taxon>Fungi</taxon>
        <taxon>Fungi incertae sedis</taxon>
        <taxon>Mucoromycota</taxon>
        <taxon>Glomeromycotina</taxon>
        <taxon>Glomeromycetes</taxon>
        <taxon>Diversisporales</taxon>
        <taxon>Acaulosporaceae</taxon>
        <taxon>Acaulospora</taxon>
    </lineage>
</organism>
<dbReference type="GO" id="GO:0005737">
    <property type="term" value="C:cytoplasm"/>
    <property type="evidence" value="ECO:0007669"/>
    <property type="project" value="UniProtKB-SubCell"/>
</dbReference>
<dbReference type="Proteomes" id="UP000789342">
    <property type="component" value="Unassembled WGS sequence"/>
</dbReference>
<dbReference type="InterPro" id="IPR008636">
    <property type="entry name" value="Hook_C"/>
</dbReference>
<feature type="domain" description="HOOK N-terminal" evidence="6">
    <location>
        <begin position="8"/>
        <end position="143"/>
    </location>
</feature>
<gene>
    <name evidence="7" type="ORF">AMORRO_LOCUS9645</name>
</gene>
<comment type="caution">
    <text evidence="7">The sequence shown here is derived from an EMBL/GenBank/DDBJ whole genome shotgun (WGS) entry which is preliminary data.</text>
</comment>
<dbReference type="PANTHER" id="PTHR18947">
    <property type="entry name" value="HOOK PROTEINS"/>
    <property type="match status" value="1"/>
</dbReference>
<dbReference type="SUPFAM" id="SSF116907">
    <property type="entry name" value="Hook domain"/>
    <property type="match status" value="1"/>
</dbReference>
<dbReference type="GO" id="GO:0030705">
    <property type="term" value="P:cytoskeleton-dependent intracellular transport"/>
    <property type="evidence" value="ECO:0007669"/>
    <property type="project" value="InterPro"/>
</dbReference>
<name>A0A9N9GYF4_9GLOM</name>
<evidence type="ECO:0000256" key="2">
    <source>
        <dbReference type="ARBA" id="ARBA00022490"/>
    </source>
</evidence>
<reference evidence="7" key="1">
    <citation type="submission" date="2021-06" db="EMBL/GenBank/DDBJ databases">
        <authorList>
            <person name="Kallberg Y."/>
            <person name="Tangrot J."/>
            <person name="Rosling A."/>
        </authorList>
    </citation>
    <scope>NUCLEOTIDE SEQUENCE</scope>
    <source>
        <strain evidence="7">CL551</strain>
    </source>
</reference>
<dbReference type="PANTHER" id="PTHR18947:SF28">
    <property type="entry name" value="GIRDIN, ISOFORM A"/>
    <property type="match status" value="1"/>
</dbReference>
<dbReference type="CDD" id="cd22211">
    <property type="entry name" value="HkD_SF"/>
    <property type="match status" value="1"/>
</dbReference>
<protein>
    <submittedName>
        <fullName evidence="7">18616_t:CDS:1</fullName>
    </submittedName>
</protein>
<evidence type="ECO:0000259" key="6">
    <source>
        <dbReference type="Pfam" id="PF19047"/>
    </source>
</evidence>
<proteinExistence type="predicted"/>
<keyword evidence="2" id="KW-0963">Cytoplasm</keyword>
<keyword evidence="8" id="KW-1185">Reference proteome</keyword>
<evidence type="ECO:0000256" key="3">
    <source>
        <dbReference type="ARBA" id="ARBA00023054"/>
    </source>
</evidence>
<dbReference type="OrthoDB" id="49395at2759"/>
<keyword evidence="3 4" id="KW-0175">Coiled coil</keyword>
<accession>A0A9N9GYF4</accession>
<feature type="coiled-coil region" evidence="4">
    <location>
        <begin position="168"/>
        <end position="347"/>
    </location>
</feature>
<dbReference type="AlphaFoldDB" id="A0A9N9GYF4"/>
<feature type="domain" description="Hook C-terminal" evidence="5">
    <location>
        <begin position="185"/>
        <end position="491"/>
    </location>
</feature>
<evidence type="ECO:0000256" key="1">
    <source>
        <dbReference type="ARBA" id="ARBA00004496"/>
    </source>
</evidence>
<dbReference type="Pfam" id="PF05622">
    <property type="entry name" value="HOOK"/>
    <property type="match status" value="1"/>
</dbReference>
<dbReference type="Pfam" id="PF19047">
    <property type="entry name" value="HOOK_N"/>
    <property type="match status" value="1"/>
</dbReference>
<comment type="subcellular location">
    <subcellularLocation>
        <location evidence="1">Cytoplasm</location>
    </subcellularLocation>
</comment>
<evidence type="ECO:0000256" key="4">
    <source>
        <dbReference type="SAM" id="Coils"/>
    </source>
</evidence>
<dbReference type="GO" id="GO:0051959">
    <property type="term" value="F:dynein light intermediate chain binding"/>
    <property type="evidence" value="ECO:0007669"/>
    <property type="project" value="TreeGrafter"/>
</dbReference>
<dbReference type="EMBL" id="CAJVPV010009651">
    <property type="protein sequence ID" value="CAG8643896.1"/>
    <property type="molecule type" value="Genomic_DNA"/>
</dbReference>
<evidence type="ECO:0000313" key="8">
    <source>
        <dbReference type="Proteomes" id="UP000789342"/>
    </source>
</evidence>
<evidence type="ECO:0000259" key="5">
    <source>
        <dbReference type="Pfam" id="PF05622"/>
    </source>
</evidence>
<dbReference type="Gene3D" id="1.10.418.10">
    <property type="entry name" value="Calponin-like domain"/>
    <property type="match status" value="1"/>
</dbReference>
<dbReference type="GO" id="GO:0031122">
    <property type="term" value="P:cytoplasmic microtubule organization"/>
    <property type="evidence" value="ECO:0007669"/>
    <property type="project" value="InterPro"/>
</dbReference>
<dbReference type="InterPro" id="IPR036872">
    <property type="entry name" value="CH_dom_sf"/>
</dbReference>
<dbReference type="GO" id="GO:0005815">
    <property type="term" value="C:microtubule organizing center"/>
    <property type="evidence" value="ECO:0007669"/>
    <property type="project" value="TreeGrafter"/>
</dbReference>
<sequence length="499" mass="57901">MDQVAASAFVEWVNTFDEISRPVYSVQDLTDGVVLFKIVRAVDPAWFKLTTDTCEGSWPIKFNELKKLHQLLIQYCEEILGLSAKNIEMPNLIAIAKDGDSNETMKLCSLVLTVAVSSSNKAAYIEKINSLSQKSKEKLMLSIESVMNRLGTSQPQRKPLVFVPEDGLKEIAAEHRRLVAEKDALEKAHQALMEEHTRLRHQFDDFQVENEELNLKLKELKLITTQSSQNSEPDPLMRIEIENLRHELSRSENKRHETELLIESQNVMINDLVRKVELLSELADEAALLKGQLDMYRNAADKLKKTENVIEKYKKKLEESADMRKTIKNLEQENQTLVERNRVIEDKYHKIAASKSLTKSRTQQTIDPQLEKMDLINQRNKYEFECKRLQAKVEAYKNEKTRDMDKIRLLEDRLRKLEPDDGKRIQEPRMLADEMKTGVSRGDTITSLKLKINELECELAKKREKEAQQVVQTEEAEWEDQMKSVIIDLDDKADDWEYL</sequence>
<feature type="coiled-coil region" evidence="4">
    <location>
        <begin position="445"/>
        <end position="477"/>
    </location>
</feature>
<dbReference type="GO" id="GO:0008017">
    <property type="term" value="F:microtubule binding"/>
    <property type="evidence" value="ECO:0007669"/>
    <property type="project" value="InterPro"/>
</dbReference>